<feature type="domain" description="Response regulatory" evidence="3">
    <location>
        <begin position="6"/>
        <end position="117"/>
    </location>
</feature>
<dbReference type="EMBL" id="JAVRHL010000001">
    <property type="protein sequence ID" value="MDT0681726.1"/>
    <property type="molecule type" value="Genomic_DNA"/>
</dbReference>
<proteinExistence type="predicted"/>
<evidence type="ECO:0000313" key="4">
    <source>
        <dbReference type="EMBL" id="MDT0681726.1"/>
    </source>
</evidence>
<organism evidence="4 5">
    <name type="scientific">Tropicimonas omnivorans</name>
    <dbReference type="NCBI Taxonomy" id="3075590"/>
    <lineage>
        <taxon>Bacteria</taxon>
        <taxon>Pseudomonadati</taxon>
        <taxon>Pseudomonadota</taxon>
        <taxon>Alphaproteobacteria</taxon>
        <taxon>Rhodobacterales</taxon>
        <taxon>Roseobacteraceae</taxon>
        <taxon>Tropicimonas</taxon>
    </lineage>
</organism>
<protein>
    <submittedName>
        <fullName evidence="4">Response regulator</fullName>
    </submittedName>
</protein>
<keyword evidence="1 2" id="KW-0597">Phosphoprotein</keyword>
<keyword evidence="5" id="KW-1185">Reference proteome</keyword>
<evidence type="ECO:0000313" key="5">
    <source>
        <dbReference type="Proteomes" id="UP001265259"/>
    </source>
</evidence>
<dbReference type="Proteomes" id="UP001265259">
    <property type="component" value="Unassembled WGS sequence"/>
</dbReference>
<evidence type="ECO:0000256" key="1">
    <source>
        <dbReference type="ARBA" id="ARBA00022553"/>
    </source>
</evidence>
<evidence type="ECO:0000259" key="3">
    <source>
        <dbReference type="PROSITE" id="PS50110"/>
    </source>
</evidence>
<dbReference type="PANTHER" id="PTHR44591:SF3">
    <property type="entry name" value="RESPONSE REGULATORY DOMAIN-CONTAINING PROTEIN"/>
    <property type="match status" value="1"/>
</dbReference>
<dbReference type="InterPro" id="IPR050595">
    <property type="entry name" value="Bact_response_regulator"/>
</dbReference>
<feature type="modified residue" description="4-aspartylphosphate" evidence="2">
    <location>
        <position position="56"/>
    </location>
</feature>
<dbReference type="RefSeq" id="WP_311689496.1">
    <property type="nucleotide sequence ID" value="NZ_JAVRHL010000001.1"/>
</dbReference>
<sequence length="125" mass="13667">MTAEPAILYVEDEIIIALDTAQTLEEMGFSNVVVAHTLDKARRLAAEQTFQIALLDINLGGGEISLDFGIELRERGTNVIFASGYNSDEMRLENPGCEFIEKPLTRKTIRDAVVRAESSPPVASA</sequence>
<dbReference type="Pfam" id="PF00072">
    <property type="entry name" value="Response_reg"/>
    <property type="match status" value="1"/>
</dbReference>
<dbReference type="SMART" id="SM00448">
    <property type="entry name" value="REC"/>
    <property type="match status" value="1"/>
</dbReference>
<gene>
    <name evidence="4" type="ORF">RM543_03435</name>
</gene>
<reference evidence="4 5" key="1">
    <citation type="submission" date="2023-09" db="EMBL/GenBank/DDBJ databases">
        <authorList>
            <person name="Rey-Velasco X."/>
        </authorList>
    </citation>
    <scope>NUCLEOTIDE SEQUENCE [LARGE SCALE GENOMIC DNA]</scope>
    <source>
        <strain evidence="4 5">F158</strain>
    </source>
</reference>
<dbReference type="PROSITE" id="PS50110">
    <property type="entry name" value="RESPONSE_REGULATORY"/>
    <property type="match status" value="1"/>
</dbReference>
<dbReference type="InterPro" id="IPR011006">
    <property type="entry name" value="CheY-like_superfamily"/>
</dbReference>
<dbReference type="InterPro" id="IPR001789">
    <property type="entry name" value="Sig_transdc_resp-reg_receiver"/>
</dbReference>
<dbReference type="Gene3D" id="3.40.50.2300">
    <property type="match status" value="1"/>
</dbReference>
<dbReference type="SUPFAM" id="SSF52172">
    <property type="entry name" value="CheY-like"/>
    <property type="match status" value="1"/>
</dbReference>
<dbReference type="PANTHER" id="PTHR44591">
    <property type="entry name" value="STRESS RESPONSE REGULATOR PROTEIN 1"/>
    <property type="match status" value="1"/>
</dbReference>
<comment type="caution">
    <text evidence="4">The sequence shown here is derived from an EMBL/GenBank/DDBJ whole genome shotgun (WGS) entry which is preliminary data.</text>
</comment>
<accession>A0ABU3DDD0</accession>
<evidence type="ECO:0000256" key="2">
    <source>
        <dbReference type="PROSITE-ProRule" id="PRU00169"/>
    </source>
</evidence>
<name>A0ABU3DDD0_9RHOB</name>